<keyword evidence="6" id="KW-0695">RNA-directed DNA polymerase</keyword>
<protein>
    <submittedName>
        <fullName evidence="6">Reverse transcriptase</fullName>
    </submittedName>
</protein>
<dbReference type="InterPro" id="IPR036397">
    <property type="entry name" value="RNaseH_sf"/>
</dbReference>
<keyword evidence="6" id="KW-0548">Nucleotidyltransferase</keyword>
<dbReference type="RefSeq" id="XP_065957872.1">
    <property type="nucleotide sequence ID" value="XM_066100145.1"/>
</dbReference>
<feature type="compositionally biased region" description="Polar residues" evidence="3">
    <location>
        <begin position="349"/>
        <end position="359"/>
    </location>
</feature>
<feature type="compositionally biased region" description="Low complexity" evidence="3">
    <location>
        <begin position="360"/>
        <end position="384"/>
    </location>
</feature>
<dbReference type="InterPro" id="IPR012337">
    <property type="entry name" value="RNaseH-like_sf"/>
</dbReference>
<feature type="domain" description="Integrase catalytic" evidence="5">
    <location>
        <begin position="1044"/>
        <end position="1206"/>
    </location>
</feature>
<keyword evidence="2" id="KW-0694">RNA-binding</keyword>
<dbReference type="PROSITE" id="PS50994">
    <property type="entry name" value="INTEGRASE"/>
    <property type="match status" value="1"/>
</dbReference>
<feature type="region of interest" description="Disordered" evidence="3">
    <location>
        <begin position="55"/>
        <end position="80"/>
    </location>
</feature>
<dbReference type="Gene3D" id="3.30.420.10">
    <property type="entry name" value="Ribonuclease H-like superfamily/Ribonuclease H"/>
    <property type="match status" value="1"/>
</dbReference>
<dbReference type="GO" id="GO:0005634">
    <property type="term" value="C:nucleus"/>
    <property type="evidence" value="ECO:0007669"/>
    <property type="project" value="UniProtKB-ARBA"/>
</dbReference>
<feature type="region of interest" description="Disordered" evidence="3">
    <location>
        <begin position="1305"/>
        <end position="1328"/>
    </location>
</feature>
<evidence type="ECO:0000256" key="1">
    <source>
        <dbReference type="ARBA" id="ARBA00011353"/>
    </source>
</evidence>
<dbReference type="SMART" id="SM00298">
    <property type="entry name" value="CHROMO"/>
    <property type="match status" value="1"/>
</dbReference>
<feature type="region of interest" description="Disordered" evidence="3">
    <location>
        <begin position="330"/>
        <end position="384"/>
    </location>
</feature>
<evidence type="ECO:0000256" key="3">
    <source>
        <dbReference type="SAM" id="MobiDB-lite"/>
    </source>
</evidence>
<evidence type="ECO:0000259" key="5">
    <source>
        <dbReference type="PROSITE" id="PS50994"/>
    </source>
</evidence>
<dbReference type="GO" id="GO:0003964">
    <property type="term" value="F:RNA-directed DNA polymerase activity"/>
    <property type="evidence" value="ECO:0007669"/>
    <property type="project" value="UniProtKB-KW"/>
</dbReference>
<dbReference type="VEuPathDB" id="FungiDB:PDIP_59890"/>
<dbReference type="SUPFAM" id="SSF53098">
    <property type="entry name" value="Ribonuclease H-like"/>
    <property type="match status" value="1"/>
</dbReference>
<feature type="compositionally biased region" description="Polar residues" evidence="3">
    <location>
        <begin position="270"/>
        <end position="291"/>
    </location>
</feature>
<keyword evidence="6" id="KW-0808">Transferase</keyword>
<feature type="region of interest" description="Disordered" evidence="3">
    <location>
        <begin position="265"/>
        <end position="296"/>
    </location>
</feature>
<proteinExistence type="predicted"/>
<dbReference type="InterPro" id="IPR050951">
    <property type="entry name" value="Retrovirus_Pol_polyprotein"/>
</dbReference>
<dbReference type="InterPro" id="IPR001584">
    <property type="entry name" value="Integrase_cat-core"/>
</dbReference>
<dbReference type="InterPro" id="IPR016197">
    <property type="entry name" value="Chromo-like_dom_sf"/>
</dbReference>
<dbReference type="VEuPathDB" id="FungiDB:PDIP_05080"/>
<sequence>MQGTQQDVPQGPSSNITLSRAELHEILDDALTRARTREVDNVRAIVDEVITARRDDIRGPPGRDGQDAPHSTAPWKTDDVGYFTPDPTSDVHVRTLRGTTYYTNVYAFINQLKALIPLKSEEVVRANLPSCLREAAARWYSTELSDEERQDLSVRSLQLGWFATLERRFKPRATEAIVKVMAPSSVYSWRDVRAGRSVTEWAQNMLRDAQAAEITGTTTVLRLVWTRLEPALQRDIREPSPATRISQFMADLDLRYGQWYEMSQRARPMQRQTQPQPVRYQCQQRQPQYNPRNAGYAYGRGEQAYQLPFRPRDTQTDNRQLMWNSIPNVQRQSQQRFPRNAYQPPPNVPQTQAQRTSYVPPQQQRPQGAYQPRQQQPQGQTNQAGQLVLSDKPWNQASYFNTGYVARQPRARPATAYQAEPQEVAPPDESLPAFYDGQHFYDPHNDAYYVDEEYNSYAEYPEEDPQAYWQAPPFQDNEDNEDDHDQPCYSVTEDLTPTATCLHCSAAFLSNNKLHAHLKDCASRHTAAADDDTTVAYYVSQPEGTETDALPPDLPIIRSDRARATQPVPRNPAAKVNTCKSEHLQKCTPVPVAGIGSRHLSSAYVSFDAFFRGADNAACIRIEAHLVENLKAKLLIGMDVIGHEGFRLDFNAKTVKIPSCMGLEIPISTHAKPHHAAPRAVYAAEHVLIPLRSIVRVPARVQATLPDDRDYVFEGRHRQAAFYSHLVEANFAWVQAVNETADPISLRRRDRIGTLYEADMPMACAVEPIVAELGRSTTETDFDPNANPPNEGLRHAQDDGIQLNNGITLWAGLQPSQAQQLTELLMSYDVWGNRPTVVDYVPFYAKKSEPLQIRKTELLRGSPVKGCPRREWSTRTRYAHPTEHALSRLSAVEKAQPREDDDLEALYADPASDVVRPVSLTSDLALPGAASTWDVPDEAYAFLTSYVQLSDDFQQRVRTAYKEDPKWSLVLNELQRVTQDPDPIKPRLPYETDDGLLYSTQADGDRWLCIPEAIKDDIFEMAHGDGHLGFHRAWQKMRGFPILAPPIPFHTLTIDFVTGLPRTKKGFDAVAIYTCKSTKRIGSTPGKKTWSGEEWAIAVLRDLQKGDWGIPVVWISDRDKRFVQGFWKGIFTALRTKLLYTAAYNPQADGQSERSNQTGEIWLRHWQNIHQEADWDEGLAPMQASLNASVNVSTGDSPHKLIFGVDLRRRRMCQVRGYAMVMKKQYDSRHKPVFFQKNDFVYLRLAQGTEPGYIWPSRNITRKLTQRHIKCRVIERVGRLAYRLQMPPELAGALPVVSLQHLERAPQEGDLSSAEPPSTFDPRFPEDTDRADVDAVLDMRHRGRGRGRRKQYLVRWSGVGNEHLEWLDEDNLVGAEEKVLEYLQDVLRHTQESIN</sequence>
<name>A0A7T7BPT8_PENDI</name>
<dbReference type="Gene3D" id="2.40.50.40">
    <property type="match status" value="1"/>
</dbReference>
<accession>A0A7T7BPT8</accession>
<dbReference type="GO" id="GO:0006338">
    <property type="term" value="P:chromatin remodeling"/>
    <property type="evidence" value="ECO:0007669"/>
    <property type="project" value="UniProtKB-ARBA"/>
</dbReference>
<dbReference type="CDD" id="cd00024">
    <property type="entry name" value="CD_CSD"/>
    <property type="match status" value="1"/>
</dbReference>
<dbReference type="PANTHER" id="PTHR37984">
    <property type="entry name" value="PROTEIN CBG26694"/>
    <property type="match status" value="1"/>
</dbReference>
<dbReference type="GO" id="GO:0015074">
    <property type="term" value="P:DNA integration"/>
    <property type="evidence" value="ECO:0007669"/>
    <property type="project" value="InterPro"/>
</dbReference>
<dbReference type="Proteomes" id="UP000595662">
    <property type="component" value="Chromosome 5"/>
</dbReference>
<dbReference type="Pfam" id="PF00385">
    <property type="entry name" value="Chromo"/>
    <property type="match status" value="1"/>
</dbReference>
<dbReference type="SUPFAM" id="SSF54160">
    <property type="entry name" value="Chromo domain-like"/>
    <property type="match status" value="1"/>
</dbReference>
<comment type="subunit">
    <text evidence="1">Component of the NuA4 histone acetyltransferase complex.</text>
</comment>
<dbReference type="PANTHER" id="PTHR37984:SF5">
    <property type="entry name" value="PROTEIN NYNRIN-LIKE"/>
    <property type="match status" value="1"/>
</dbReference>
<dbReference type="GeneID" id="26230782"/>
<feature type="region of interest" description="Disordered" evidence="3">
    <location>
        <begin position="778"/>
        <end position="797"/>
    </location>
</feature>
<evidence type="ECO:0000313" key="7">
    <source>
        <dbReference type="Proteomes" id="UP000595662"/>
    </source>
</evidence>
<dbReference type="InterPro" id="IPR023780">
    <property type="entry name" value="Chromo_domain"/>
</dbReference>
<organism evidence="6 7">
    <name type="scientific">Penicillium digitatum</name>
    <name type="common">Green mold</name>
    <dbReference type="NCBI Taxonomy" id="36651"/>
    <lineage>
        <taxon>Eukaryota</taxon>
        <taxon>Fungi</taxon>
        <taxon>Dikarya</taxon>
        <taxon>Ascomycota</taxon>
        <taxon>Pezizomycotina</taxon>
        <taxon>Eurotiomycetes</taxon>
        <taxon>Eurotiomycetidae</taxon>
        <taxon>Eurotiales</taxon>
        <taxon>Aspergillaceae</taxon>
        <taxon>Penicillium</taxon>
    </lineage>
</organism>
<evidence type="ECO:0000313" key="6">
    <source>
        <dbReference type="EMBL" id="QQK47421.1"/>
    </source>
</evidence>
<evidence type="ECO:0000256" key="2">
    <source>
        <dbReference type="ARBA" id="ARBA00022884"/>
    </source>
</evidence>
<dbReference type="EMBL" id="CP060778">
    <property type="protein sequence ID" value="QQK47421.1"/>
    <property type="molecule type" value="Genomic_DNA"/>
</dbReference>
<dbReference type="PROSITE" id="PS50013">
    <property type="entry name" value="CHROMO_2"/>
    <property type="match status" value="1"/>
</dbReference>
<dbReference type="InterPro" id="IPR000953">
    <property type="entry name" value="Chromo/chromo_shadow_dom"/>
</dbReference>
<evidence type="ECO:0000259" key="4">
    <source>
        <dbReference type="PROSITE" id="PS50013"/>
    </source>
</evidence>
<reference evidence="6 7" key="1">
    <citation type="submission" date="2020-08" db="EMBL/GenBank/DDBJ databases">
        <title>The completed genome sequence of the pathogenic ascomycete fungus Penicillium digitatum.</title>
        <authorList>
            <person name="Wang M."/>
        </authorList>
    </citation>
    <scope>NUCLEOTIDE SEQUENCE [LARGE SCALE GENOMIC DNA]</scope>
    <source>
        <strain evidence="6 7">PdW03</strain>
    </source>
</reference>
<gene>
    <name evidence="6" type="ORF">Pdw03_2319</name>
</gene>
<feature type="domain" description="Chromo" evidence="4">
    <location>
        <begin position="1331"/>
        <end position="1384"/>
    </location>
</feature>
<dbReference type="GO" id="GO:0003723">
    <property type="term" value="F:RNA binding"/>
    <property type="evidence" value="ECO:0007669"/>
    <property type="project" value="UniProtKB-KW"/>
</dbReference>